<dbReference type="SUPFAM" id="SSF46785">
    <property type="entry name" value="Winged helix' DNA-binding domain"/>
    <property type="match status" value="1"/>
</dbReference>
<dbReference type="Proteomes" id="UP000181951">
    <property type="component" value="Unassembled WGS sequence"/>
</dbReference>
<feature type="domain" description="HTH marR-type" evidence="1">
    <location>
        <begin position="13"/>
        <end position="145"/>
    </location>
</feature>
<organism evidence="2 3">
    <name type="scientific">Actinacidiphila rubida</name>
    <dbReference type="NCBI Taxonomy" id="310780"/>
    <lineage>
        <taxon>Bacteria</taxon>
        <taxon>Bacillati</taxon>
        <taxon>Actinomycetota</taxon>
        <taxon>Actinomycetes</taxon>
        <taxon>Kitasatosporales</taxon>
        <taxon>Streptomycetaceae</taxon>
        <taxon>Actinacidiphila</taxon>
    </lineage>
</organism>
<dbReference type="GO" id="GO:0006950">
    <property type="term" value="P:response to stress"/>
    <property type="evidence" value="ECO:0007669"/>
    <property type="project" value="TreeGrafter"/>
</dbReference>
<dbReference type="GO" id="GO:0003677">
    <property type="term" value="F:DNA binding"/>
    <property type="evidence" value="ECO:0007669"/>
    <property type="project" value="UniProtKB-KW"/>
</dbReference>
<protein>
    <submittedName>
        <fullName evidence="2">DNA-binding transcriptional regulator, MarR family</fullName>
    </submittedName>
</protein>
<reference evidence="2 3" key="1">
    <citation type="submission" date="2016-10" db="EMBL/GenBank/DDBJ databases">
        <authorList>
            <person name="de Groot N.N."/>
        </authorList>
    </citation>
    <scope>NUCLEOTIDE SEQUENCE [LARGE SCALE GENOMIC DNA]</scope>
    <source>
        <strain evidence="2 3">CGMCC 4.2026</strain>
    </source>
</reference>
<dbReference type="SMART" id="SM00347">
    <property type="entry name" value="HTH_MARR"/>
    <property type="match status" value="1"/>
</dbReference>
<dbReference type="PRINTS" id="PR00598">
    <property type="entry name" value="HTHMARR"/>
</dbReference>
<name>A0A1H8NPU6_9ACTN</name>
<dbReference type="GO" id="GO:0003700">
    <property type="term" value="F:DNA-binding transcription factor activity"/>
    <property type="evidence" value="ECO:0007669"/>
    <property type="project" value="InterPro"/>
</dbReference>
<evidence type="ECO:0000313" key="2">
    <source>
        <dbReference type="EMBL" id="SEO31674.1"/>
    </source>
</evidence>
<accession>A0A1H8NPU6</accession>
<gene>
    <name evidence="2" type="ORF">SAMN05216267_102321</name>
</gene>
<dbReference type="PROSITE" id="PS50995">
    <property type="entry name" value="HTH_MARR_2"/>
    <property type="match status" value="1"/>
</dbReference>
<dbReference type="PANTHER" id="PTHR33164:SF43">
    <property type="entry name" value="HTH-TYPE TRANSCRIPTIONAL REPRESSOR YETL"/>
    <property type="match status" value="1"/>
</dbReference>
<dbReference type="Gene3D" id="1.10.10.10">
    <property type="entry name" value="Winged helix-like DNA-binding domain superfamily/Winged helix DNA-binding domain"/>
    <property type="match status" value="1"/>
</dbReference>
<dbReference type="InterPro" id="IPR036390">
    <property type="entry name" value="WH_DNA-bd_sf"/>
</dbReference>
<dbReference type="InterPro" id="IPR036388">
    <property type="entry name" value="WH-like_DNA-bd_sf"/>
</dbReference>
<evidence type="ECO:0000259" key="1">
    <source>
        <dbReference type="PROSITE" id="PS50995"/>
    </source>
</evidence>
<evidence type="ECO:0000313" key="3">
    <source>
        <dbReference type="Proteomes" id="UP000181951"/>
    </source>
</evidence>
<keyword evidence="2" id="KW-0238">DNA-binding</keyword>
<dbReference type="Pfam" id="PF12802">
    <property type="entry name" value="MarR_2"/>
    <property type="match status" value="1"/>
</dbReference>
<sequence>MDAMGRTTPPTLTGLTTYLLSRTGKAARGALAARLARRGLRLWHMAVLAALADFGPHAQRELSTRLGIDPSDVVKVVDELAAPGYVERSRDPADRRRVRVALTPSGRAALAELNDAAQEVGGAVLAPLDAREQATLHALLSRVYAGIEESSTP</sequence>
<proteinExistence type="predicted"/>
<dbReference type="EMBL" id="FODD01000023">
    <property type="protein sequence ID" value="SEO31674.1"/>
    <property type="molecule type" value="Genomic_DNA"/>
</dbReference>
<keyword evidence="3" id="KW-1185">Reference proteome</keyword>
<dbReference type="RefSeq" id="WP_256090468.1">
    <property type="nucleotide sequence ID" value="NZ_FODD01000023.1"/>
</dbReference>
<dbReference type="STRING" id="310780.SAMN05216267_102321"/>
<dbReference type="AlphaFoldDB" id="A0A1H8NPU6"/>
<dbReference type="InterPro" id="IPR000835">
    <property type="entry name" value="HTH_MarR-typ"/>
</dbReference>
<dbReference type="PANTHER" id="PTHR33164">
    <property type="entry name" value="TRANSCRIPTIONAL REGULATOR, MARR FAMILY"/>
    <property type="match status" value="1"/>
</dbReference>
<dbReference type="InterPro" id="IPR039422">
    <property type="entry name" value="MarR/SlyA-like"/>
</dbReference>